<proteinExistence type="inferred from homology"/>
<accession>A0A6G9YIV9</accession>
<protein>
    <submittedName>
        <fullName evidence="3">SDR family oxidoreductase</fullName>
    </submittedName>
</protein>
<dbReference type="Proteomes" id="UP000503540">
    <property type="component" value="Chromosome"/>
</dbReference>
<evidence type="ECO:0000256" key="1">
    <source>
        <dbReference type="ARBA" id="ARBA00006484"/>
    </source>
</evidence>
<evidence type="ECO:0000256" key="2">
    <source>
        <dbReference type="ARBA" id="ARBA00023002"/>
    </source>
</evidence>
<dbReference type="InterPro" id="IPR020904">
    <property type="entry name" value="Sc_DH/Rdtase_CS"/>
</dbReference>
<sequence>MSTLTGKTALVTGGSRGIGRAVALRLAADGALVVVHYGGNAEAAARTVGEIQAGGGRAFAVRAEFGTPEGIDALFDGLAAGLSGQRLDILVNNAGGGGNGGSLGQLTPAEVDRLFAVNVSAPLFVTQRAVPLLRDGGRVVNISSIAPRVAAPSQVAYAMTKGAIDVMTKTLAVELGSRGITVNSVAPGPVETETMASVLNDDMRAAMGGMTALGRIGRPADVADVIAFLASDAARWITGDVIDVSGGTALSPALGGQ</sequence>
<name>A0A6G9YIV9_9NOCA</name>
<keyword evidence="4" id="KW-1185">Reference proteome</keyword>
<dbReference type="Gene3D" id="3.40.50.720">
    <property type="entry name" value="NAD(P)-binding Rossmann-like Domain"/>
    <property type="match status" value="1"/>
</dbReference>
<dbReference type="GO" id="GO:0016491">
    <property type="term" value="F:oxidoreductase activity"/>
    <property type="evidence" value="ECO:0007669"/>
    <property type="project" value="UniProtKB-KW"/>
</dbReference>
<dbReference type="PRINTS" id="PR00080">
    <property type="entry name" value="SDRFAMILY"/>
</dbReference>
<evidence type="ECO:0000313" key="3">
    <source>
        <dbReference type="EMBL" id="QIS13142.1"/>
    </source>
</evidence>
<dbReference type="SUPFAM" id="SSF51735">
    <property type="entry name" value="NAD(P)-binding Rossmann-fold domains"/>
    <property type="match status" value="1"/>
</dbReference>
<reference evidence="3 4" key="1">
    <citation type="journal article" date="2019" name="ACS Chem. Biol.">
        <title>Identification and Mobilization of a Cryptic Antibiotic Biosynthesis Gene Locus from a Human-Pathogenic Nocardia Isolate.</title>
        <authorList>
            <person name="Herisse M."/>
            <person name="Ishida K."/>
            <person name="Porter J.L."/>
            <person name="Howden B."/>
            <person name="Hertweck C."/>
            <person name="Stinear T.P."/>
            <person name="Pidot S.J."/>
        </authorList>
    </citation>
    <scope>NUCLEOTIDE SEQUENCE [LARGE SCALE GENOMIC DNA]</scope>
    <source>
        <strain evidence="3 4">AUSMDU00012717</strain>
    </source>
</reference>
<dbReference type="PRINTS" id="PR00081">
    <property type="entry name" value="GDHRDH"/>
</dbReference>
<dbReference type="PROSITE" id="PS00061">
    <property type="entry name" value="ADH_SHORT"/>
    <property type="match status" value="1"/>
</dbReference>
<organism evidence="3 4">
    <name type="scientific">Nocardia arthritidis</name>
    <dbReference type="NCBI Taxonomy" id="228602"/>
    <lineage>
        <taxon>Bacteria</taxon>
        <taxon>Bacillati</taxon>
        <taxon>Actinomycetota</taxon>
        <taxon>Actinomycetes</taxon>
        <taxon>Mycobacteriales</taxon>
        <taxon>Nocardiaceae</taxon>
        <taxon>Nocardia</taxon>
    </lineage>
</organism>
<dbReference type="InterPro" id="IPR036291">
    <property type="entry name" value="NAD(P)-bd_dom_sf"/>
</dbReference>
<evidence type="ECO:0000313" key="4">
    <source>
        <dbReference type="Proteomes" id="UP000503540"/>
    </source>
</evidence>
<keyword evidence="2" id="KW-0560">Oxidoreductase</keyword>
<dbReference type="EMBL" id="CP046172">
    <property type="protein sequence ID" value="QIS13142.1"/>
    <property type="molecule type" value="Genomic_DNA"/>
</dbReference>
<dbReference type="FunFam" id="3.40.50.720:FF:000084">
    <property type="entry name" value="Short-chain dehydrogenase reductase"/>
    <property type="match status" value="1"/>
</dbReference>
<comment type="similarity">
    <text evidence="1">Belongs to the short-chain dehydrogenases/reductases (SDR) family.</text>
</comment>
<gene>
    <name evidence="3" type="ORF">F5544_26440</name>
</gene>
<dbReference type="AlphaFoldDB" id="A0A6G9YIV9"/>
<dbReference type="PANTHER" id="PTHR43639">
    <property type="entry name" value="OXIDOREDUCTASE, SHORT-CHAIN DEHYDROGENASE/REDUCTASE FAMILY (AFU_ORTHOLOGUE AFUA_5G02870)"/>
    <property type="match status" value="1"/>
</dbReference>
<dbReference type="Pfam" id="PF13561">
    <property type="entry name" value="adh_short_C2"/>
    <property type="match status" value="1"/>
</dbReference>
<dbReference type="PANTHER" id="PTHR43639:SF1">
    <property type="entry name" value="SHORT-CHAIN DEHYDROGENASE_REDUCTASE FAMILY PROTEIN"/>
    <property type="match status" value="1"/>
</dbReference>
<dbReference type="InterPro" id="IPR002347">
    <property type="entry name" value="SDR_fam"/>
</dbReference>
<dbReference type="RefSeq" id="WP_167475718.1">
    <property type="nucleotide sequence ID" value="NZ_CP046172.1"/>
</dbReference>
<dbReference type="KEGG" id="nah:F5544_26440"/>